<dbReference type="OrthoDB" id="4235135at2759"/>
<dbReference type="EMBL" id="PDNB01000142">
    <property type="protein sequence ID" value="PGH03883.1"/>
    <property type="molecule type" value="Genomic_DNA"/>
</dbReference>
<proteinExistence type="predicted"/>
<keyword evidence="1" id="KW-0732">Signal</keyword>
<dbReference type="Proteomes" id="UP000223968">
    <property type="component" value="Unassembled WGS sequence"/>
</dbReference>
<keyword evidence="3" id="KW-1185">Reference proteome</keyword>
<dbReference type="Pfam" id="PF20138">
    <property type="entry name" value="DUF6528"/>
    <property type="match status" value="1"/>
</dbReference>
<dbReference type="InterPro" id="IPR011048">
    <property type="entry name" value="Haem_d1_sf"/>
</dbReference>
<evidence type="ECO:0000313" key="2">
    <source>
        <dbReference type="EMBL" id="PGH03883.1"/>
    </source>
</evidence>
<dbReference type="SUPFAM" id="SSF51004">
    <property type="entry name" value="C-terminal (heme d1) domain of cytochrome cd1-nitrite reductase"/>
    <property type="match status" value="1"/>
</dbReference>
<protein>
    <submittedName>
        <fullName evidence="2">Uncharacterized protein</fullName>
    </submittedName>
</protein>
<gene>
    <name evidence="2" type="ORF">AJ79_07241</name>
</gene>
<feature type="chain" id="PRO_5013151863" evidence="1">
    <location>
        <begin position="26"/>
        <end position="332"/>
    </location>
</feature>
<dbReference type="InterPro" id="IPR045383">
    <property type="entry name" value="DUF6528"/>
</dbReference>
<evidence type="ECO:0000256" key="1">
    <source>
        <dbReference type="SAM" id="SignalP"/>
    </source>
</evidence>
<feature type="signal peptide" evidence="1">
    <location>
        <begin position="1"/>
        <end position="25"/>
    </location>
</feature>
<name>A0A2B7X524_9EURO</name>
<evidence type="ECO:0000313" key="3">
    <source>
        <dbReference type="Proteomes" id="UP000223968"/>
    </source>
</evidence>
<sequence length="332" mass="36480">MSQNNLTLTPLFLLILTLFTTLLTAAPADYYVAGVDQTPNAVHVYPRNKPWTSPNLHWSFTAGTRNKGWINLSDVKFRRTASHGWIALVCASGGNAGIVNVSKNKLKTDLSDVLWTGSPGANPHAIERIPHLGAVVVASSNPGKLTVYYPRDADEVNDYKNLERSEVKYEAPGAHGVLWDPNGGSGSEGVEKGLLWVSLDKGMHKYRITGRGKDIKLVREGEMIRFPGKAGLGHDLQPDYTDGDVLLTTDSYGAYAYKVSSGEWKTVREGKAIKSFVREKGGEYLWVTQSGKKGWVSPWVRFGMEAGAKASERKGGGKRGFYKARVFEVDFE</sequence>
<accession>A0A2B7X524</accession>
<reference evidence="2 3" key="1">
    <citation type="submission" date="2017-10" db="EMBL/GenBank/DDBJ databases">
        <title>Comparative genomics in systemic dimorphic fungi from Ajellomycetaceae.</title>
        <authorList>
            <person name="Munoz J.F."/>
            <person name="Mcewen J.G."/>
            <person name="Clay O.K."/>
            <person name="Cuomo C.A."/>
        </authorList>
    </citation>
    <scope>NUCLEOTIDE SEQUENCE [LARGE SCALE GENOMIC DNA]</scope>
    <source>
        <strain evidence="2 3">UAMH5409</strain>
    </source>
</reference>
<comment type="caution">
    <text evidence="2">The sequence shown here is derived from an EMBL/GenBank/DDBJ whole genome shotgun (WGS) entry which is preliminary data.</text>
</comment>
<organism evidence="2 3">
    <name type="scientific">Helicocarpus griseus UAMH5409</name>
    <dbReference type="NCBI Taxonomy" id="1447875"/>
    <lineage>
        <taxon>Eukaryota</taxon>
        <taxon>Fungi</taxon>
        <taxon>Dikarya</taxon>
        <taxon>Ascomycota</taxon>
        <taxon>Pezizomycotina</taxon>
        <taxon>Eurotiomycetes</taxon>
        <taxon>Eurotiomycetidae</taxon>
        <taxon>Onygenales</taxon>
        <taxon>Ajellomycetaceae</taxon>
        <taxon>Helicocarpus</taxon>
    </lineage>
</organism>
<dbReference type="AlphaFoldDB" id="A0A2B7X524"/>